<feature type="transmembrane region" description="Helical" evidence="1">
    <location>
        <begin position="36"/>
        <end position="53"/>
    </location>
</feature>
<dbReference type="RefSeq" id="WP_141926316.1">
    <property type="nucleotide sequence ID" value="NZ_VFQC01000004.1"/>
</dbReference>
<feature type="transmembrane region" description="Helical" evidence="1">
    <location>
        <begin position="12"/>
        <end position="30"/>
    </location>
</feature>
<evidence type="ECO:0008006" key="4">
    <source>
        <dbReference type="Google" id="ProtNLM"/>
    </source>
</evidence>
<evidence type="ECO:0000313" key="3">
    <source>
        <dbReference type="Proteomes" id="UP000317422"/>
    </source>
</evidence>
<organism evidence="2 3">
    <name type="scientific">Haloactinospora alba</name>
    <dbReference type="NCBI Taxonomy" id="405555"/>
    <lineage>
        <taxon>Bacteria</taxon>
        <taxon>Bacillati</taxon>
        <taxon>Actinomycetota</taxon>
        <taxon>Actinomycetes</taxon>
        <taxon>Streptosporangiales</taxon>
        <taxon>Nocardiopsidaceae</taxon>
        <taxon>Haloactinospora</taxon>
    </lineage>
</organism>
<comment type="caution">
    <text evidence="2">The sequence shown here is derived from an EMBL/GenBank/DDBJ whole genome shotgun (WGS) entry which is preliminary data.</text>
</comment>
<dbReference type="EMBL" id="VFQC01000004">
    <property type="protein sequence ID" value="TQN26083.1"/>
    <property type="molecule type" value="Genomic_DNA"/>
</dbReference>
<dbReference type="Proteomes" id="UP000317422">
    <property type="component" value="Unassembled WGS sequence"/>
</dbReference>
<keyword evidence="3" id="KW-1185">Reference proteome</keyword>
<evidence type="ECO:0000256" key="1">
    <source>
        <dbReference type="SAM" id="Phobius"/>
    </source>
</evidence>
<reference evidence="2 3" key="1">
    <citation type="submission" date="2019-06" db="EMBL/GenBank/DDBJ databases">
        <title>Sequencing the genomes of 1000 actinobacteria strains.</title>
        <authorList>
            <person name="Klenk H.-P."/>
        </authorList>
    </citation>
    <scope>NUCLEOTIDE SEQUENCE [LARGE SCALE GENOMIC DNA]</scope>
    <source>
        <strain evidence="2 3">DSM 45015</strain>
    </source>
</reference>
<name>A0A543N2M6_9ACTN</name>
<protein>
    <recommendedName>
        <fullName evidence="4">Holin</fullName>
    </recommendedName>
</protein>
<gene>
    <name evidence="2" type="ORF">FHX37_4621</name>
</gene>
<keyword evidence="1" id="KW-1133">Transmembrane helix</keyword>
<accession>A0A543N2M6</accession>
<keyword evidence="1" id="KW-0812">Transmembrane</keyword>
<proteinExistence type="predicted"/>
<dbReference type="AlphaFoldDB" id="A0A543N2M6"/>
<keyword evidence="1" id="KW-0472">Membrane</keyword>
<sequence length="62" mass="6246">MARIEKKVTASTASAAAVTVLVFVAGQLGMDVQQDVAAAAVTLVAAGAGWLAPHTKRPELEG</sequence>
<evidence type="ECO:0000313" key="2">
    <source>
        <dbReference type="EMBL" id="TQN26083.1"/>
    </source>
</evidence>